<evidence type="ECO:0000313" key="1">
    <source>
        <dbReference type="EMBL" id="NRT88557.1"/>
    </source>
</evidence>
<dbReference type="AlphaFoldDB" id="A0AAX0B0S7"/>
<dbReference type="EMBL" id="JABSWW010000001">
    <property type="protein sequence ID" value="NRT88557.1"/>
    <property type="molecule type" value="Genomic_DNA"/>
</dbReference>
<dbReference type="Proteomes" id="UP001193748">
    <property type="component" value="Unassembled WGS sequence"/>
</dbReference>
<proteinExistence type="predicted"/>
<organism evidence="1 2">
    <name type="scientific">Clostridium beijerinckii</name>
    <name type="common">Clostridium MP</name>
    <dbReference type="NCBI Taxonomy" id="1520"/>
    <lineage>
        <taxon>Bacteria</taxon>
        <taxon>Bacillati</taxon>
        <taxon>Bacillota</taxon>
        <taxon>Clostridia</taxon>
        <taxon>Eubacteriales</taxon>
        <taxon>Clostridiaceae</taxon>
        <taxon>Clostridium</taxon>
    </lineage>
</organism>
<comment type="caution">
    <text evidence="1">The sequence shown here is derived from an EMBL/GenBank/DDBJ whole genome shotgun (WGS) entry which is preliminary data.</text>
</comment>
<dbReference type="RefSeq" id="WP_173710881.1">
    <property type="nucleotide sequence ID" value="NZ_JABSWW010000001.1"/>
</dbReference>
<evidence type="ECO:0000313" key="2">
    <source>
        <dbReference type="Proteomes" id="UP001193748"/>
    </source>
</evidence>
<name>A0AAX0B0S7_CLOBE</name>
<reference evidence="1" key="2">
    <citation type="journal article" date="2022" name="Nat. Biotechnol.">
        <title>Carbon-negative production of acetone and isopropanol by gas fermentation at industrial pilot scale.</title>
        <authorList>
            <person name="Liew F.E."/>
            <person name="Nogle R."/>
            <person name="Abdalla T."/>
            <person name="Rasor B.J."/>
            <person name="Canter C."/>
            <person name="Jensen R.O."/>
            <person name="Wang L."/>
            <person name="Strutz J."/>
            <person name="Chirania P."/>
            <person name="De Tissera S."/>
            <person name="Mueller A.P."/>
            <person name="Ruan Z."/>
            <person name="Gao A."/>
            <person name="Tran L."/>
            <person name="Engle N.L."/>
            <person name="Bromley J.C."/>
            <person name="Daniell J."/>
            <person name="Conrado R."/>
            <person name="Tschaplinski T.J."/>
            <person name="Giannone R.J."/>
            <person name="Hettich R.L."/>
            <person name="Karim A.S."/>
            <person name="Simpson S.D."/>
            <person name="Brown S.D."/>
            <person name="Leang C."/>
            <person name="Jewett M.C."/>
            <person name="Kopke M."/>
        </authorList>
    </citation>
    <scope>NUCLEOTIDE SEQUENCE</scope>
    <source>
        <strain evidence="1">DJ080</strain>
    </source>
</reference>
<gene>
    <name evidence="1" type="ORF">B0H41_002236</name>
</gene>
<protein>
    <submittedName>
        <fullName evidence="1">Uncharacterized protein</fullName>
    </submittedName>
</protein>
<accession>A0AAX0B0S7</accession>
<sequence length="64" mass="7264">MIKIIMDSGKEYDVNLGAEEFDKLINNKVGTLWDKTSQLKTGFVFIPNTNIIIRPTHISSIEII</sequence>
<reference evidence="1" key="1">
    <citation type="submission" date="2020-05" db="EMBL/GenBank/DDBJ databases">
        <authorList>
            <person name="Brown S."/>
            <person name="Huntemann M."/>
            <person name="Clum A."/>
            <person name="Spunde A."/>
            <person name="Palaniappan K."/>
            <person name="Ritter S."/>
            <person name="Mikhailova N."/>
            <person name="Chen I.-M."/>
            <person name="Stamatis D."/>
            <person name="Reddy T."/>
            <person name="O'Malley R."/>
            <person name="Daum C."/>
            <person name="Shapiro N."/>
            <person name="Ivanova N."/>
            <person name="Kyrpides N."/>
            <person name="Woyke T."/>
        </authorList>
    </citation>
    <scope>NUCLEOTIDE SEQUENCE</scope>
    <source>
        <strain evidence="1">DJ080</strain>
    </source>
</reference>